<evidence type="ECO:0000256" key="1">
    <source>
        <dbReference type="ARBA" id="ARBA00004459"/>
    </source>
</evidence>
<dbReference type="InterPro" id="IPR008816">
    <property type="entry name" value="Gly_zipper_2TM_dom"/>
</dbReference>
<protein>
    <recommendedName>
        <fullName evidence="3">17 kDa surface antigen</fullName>
    </recommendedName>
</protein>
<keyword evidence="5" id="KW-1133">Transmembrane helix</keyword>
<keyword evidence="5" id="KW-0472">Membrane</keyword>
<feature type="domain" description="Glycine zipper 2TM" evidence="7">
    <location>
        <begin position="28"/>
        <end position="65"/>
    </location>
</feature>
<dbReference type="Pfam" id="PF05433">
    <property type="entry name" value="Rick_17kDa_Anti"/>
    <property type="match status" value="1"/>
</dbReference>
<feature type="chain" id="PRO_5047379230" description="17 kDa surface antigen" evidence="6">
    <location>
        <begin position="23"/>
        <end position="67"/>
    </location>
</feature>
<reference evidence="8 9" key="1">
    <citation type="submission" date="2024-06" db="EMBL/GenBank/DDBJ databases">
        <authorList>
            <person name="Kim D.-U."/>
        </authorList>
    </citation>
    <scope>NUCLEOTIDE SEQUENCE [LARGE SCALE GENOMIC DNA]</scope>
    <source>
        <strain evidence="8 9">KACC15460</strain>
    </source>
</reference>
<comment type="similarity">
    <text evidence="2">Belongs to the rickettsiale 17 kDa surface antigen family.</text>
</comment>
<dbReference type="Proteomes" id="UP001548832">
    <property type="component" value="Unassembled WGS sequence"/>
</dbReference>
<comment type="subcellular location">
    <subcellularLocation>
        <location evidence="1">Cell outer membrane</location>
        <topology evidence="1">Lipid-anchor</topology>
    </subcellularLocation>
</comment>
<keyword evidence="6" id="KW-0732">Signal</keyword>
<feature type="transmembrane region" description="Helical" evidence="5">
    <location>
        <begin position="38"/>
        <end position="63"/>
    </location>
</feature>
<evidence type="ECO:0000256" key="2">
    <source>
        <dbReference type="ARBA" id="ARBA00008681"/>
    </source>
</evidence>
<evidence type="ECO:0000313" key="9">
    <source>
        <dbReference type="Proteomes" id="UP001548832"/>
    </source>
</evidence>
<dbReference type="PROSITE" id="PS51257">
    <property type="entry name" value="PROKAR_LIPOPROTEIN"/>
    <property type="match status" value="1"/>
</dbReference>
<proteinExistence type="inferred from homology"/>
<dbReference type="RefSeq" id="WP_354457706.1">
    <property type="nucleotide sequence ID" value="NZ_JBEWSZ010000001.1"/>
</dbReference>
<keyword evidence="9" id="KW-1185">Reference proteome</keyword>
<organism evidence="8 9">
    <name type="scientific">Mesorhizobium shangrilense</name>
    <dbReference type="NCBI Taxonomy" id="460060"/>
    <lineage>
        <taxon>Bacteria</taxon>
        <taxon>Pseudomonadati</taxon>
        <taxon>Pseudomonadota</taxon>
        <taxon>Alphaproteobacteria</taxon>
        <taxon>Hyphomicrobiales</taxon>
        <taxon>Phyllobacteriaceae</taxon>
        <taxon>Mesorhizobium</taxon>
    </lineage>
</organism>
<evidence type="ECO:0000256" key="6">
    <source>
        <dbReference type="SAM" id="SignalP"/>
    </source>
</evidence>
<feature type="signal peptide" evidence="6">
    <location>
        <begin position="1"/>
        <end position="22"/>
    </location>
</feature>
<evidence type="ECO:0000256" key="4">
    <source>
        <dbReference type="ARBA" id="ARBA00023288"/>
    </source>
</evidence>
<sequence length="67" mass="5991">MYRILIVSFMAVALAGCGSTHAMRTATGAVIGAGSGALAGAAIAGTGGAVVGGLGGAAVGAVVGSSQ</sequence>
<evidence type="ECO:0000256" key="5">
    <source>
        <dbReference type="SAM" id="Phobius"/>
    </source>
</evidence>
<keyword evidence="4" id="KW-0449">Lipoprotein</keyword>
<name>A0ABV2D6W4_9HYPH</name>
<comment type="caution">
    <text evidence="8">The sequence shown here is derived from an EMBL/GenBank/DDBJ whole genome shotgun (WGS) entry which is preliminary data.</text>
</comment>
<evidence type="ECO:0000313" key="8">
    <source>
        <dbReference type="EMBL" id="MET2825619.1"/>
    </source>
</evidence>
<gene>
    <name evidence="8" type="ORF">ABVQ20_01370</name>
</gene>
<evidence type="ECO:0000256" key="3">
    <source>
        <dbReference type="ARBA" id="ARBA00015281"/>
    </source>
</evidence>
<keyword evidence="5" id="KW-0812">Transmembrane</keyword>
<accession>A0ABV2D6W4</accession>
<dbReference type="EMBL" id="JBEWSZ010000001">
    <property type="protein sequence ID" value="MET2825619.1"/>
    <property type="molecule type" value="Genomic_DNA"/>
</dbReference>
<evidence type="ECO:0000259" key="7">
    <source>
        <dbReference type="Pfam" id="PF05433"/>
    </source>
</evidence>